<dbReference type="InterPro" id="IPR011059">
    <property type="entry name" value="Metal-dep_hydrolase_composite"/>
</dbReference>
<keyword evidence="14" id="KW-1185">Reference proteome</keyword>
<dbReference type="AlphaFoldDB" id="A0A1B9AE88"/>
<dbReference type="SUPFAM" id="SSF51338">
    <property type="entry name" value="Composite domain of metallo-dependent hydrolases"/>
    <property type="match status" value="2"/>
</dbReference>
<feature type="binding site" evidence="6 9">
    <location>
        <position position="386"/>
    </location>
    <ligand>
        <name>Ni(2+)</name>
        <dbReference type="ChEBI" id="CHEBI:49786"/>
        <label>2</label>
    </ligand>
</feature>
<accession>A0A1B9AE88</accession>
<dbReference type="Pfam" id="PF00699">
    <property type="entry name" value="Urease_beta"/>
    <property type="match status" value="1"/>
</dbReference>
<dbReference type="NCBIfam" id="NF009686">
    <property type="entry name" value="PRK13207.1"/>
    <property type="match status" value="1"/>
</dbReference>
<reference evidence="14" key="1">
    <citation type="submission" date="2016-05" db="EMBL/GenBank/DDBJ databases">
        <authorList>
            <person name="Liu B."/>
            <person name="Wang J."/>
            <person name="Zhu Y."/>
            <person name="Liu G."/>
            <person name="Chen Q."/>
            <person name="Chen Z."/>
            <person name="Lan J."/>
            <person name="Che J."/>
            <person name="Ge C."/>
            <person name="Shi H."/>
            <person name="Pan Z."/>
            <person name="Liu X."/>
        </authorList>
    </citation>
    <scope>NUCLEOTIDE SEQUENCE [LARGE SCALE GENOMIC DNA]</scope>
    <source>
        <strain evidence="14">FJAT-27215</strain>
    </source>
</reference>
<dbReference type="EMBL" id="MAYT01000030">
    <property type="protein sequence ID" value="OCA82148.1"/>
    <property type="molecule type" value="Genomic_DNA"/>
</dbReference>
<dbReference type="PROSITE" id="PS51368">
    <property type="entry name" value="UREASE_3"/>
    <property type="match status" value="1"/>
</dbReference>
<dbReference type="GO" id="GO:0016151">
    <property type="term" value="F:nickel cation binding"/>
    <property type="evidence" value="ECO:0007669"/>
    <property type="project" value="UniProtKB-UniRule"/>
</dbReference>
<protein>
    <recommendedName>
        <fullName evidence="6 7">Urease subunit alpha</fullName>
        <ecNumber evidence="6 7">3.5.1.5</ecNumber>
    </recommendedName>
    <alternativeName>
        <fullName evidence="6">Urea amidohydrolase subunit alpha</fullName>
    </alternativeName>
</protein>
<dbReference type="Gene3D" id="2.30.40.10">
    <property type="entry name" value="Urease, subunit C, domain 1"/>
    <property type="match status" value="1"/>
</dbReference>
<dbReference type="Proteomes" id="UP000092578">
    <property type="component" value="Unassembled WGS sequence"/>
</dbReference>
<keyword evidence="2 6" id="KW-0533">Nickel</keyword>
<dbReference type="PROSITE" id="PS01120">
    <property type="entry name" value="UREASE_1"/>
    <property type="match status" value="1"/>
</dbReference>
<proteinExistence type="inferred from homology"/>
<feature type="binding site" evidence="6 9">
    <location>
        <position position="474"/>
    </location>
    <ligand>
        <name>Ni(2+)</name>
        <dbReference type="ChEBI" id="CHEBI:49786"/>
        <label>1</label>
    </ligand>
</feature>
<dbReference type="InterPro" id="IPR036461">
    <property type="entry name" value="Urease_betasu_sf"/>
</dbReference>
<comment type="cofactor">
    <cofactor evidence="6 9">
        <name>Ni cation</name>
        <dbReference type="ChEBI" id="CHEBI:25516"/>
    </cofactor>
    <text evidence="6 9">Binds 2 nickel ions per subunit.</text>
</comment>
<sequence>MRPGEYFLRSEPILINQGRKTRTVTVINRGDRPLFVGSHYHFYETNPDLFFDRDLAKGMRLNIGAGEIVQFPPGEKKRIELVEIGGRKYVYGFRGYVNGPVKEIASSSFSEKLISRSQYAKKYGPTTGDKIRLADTDIIIEVEKDLVVYGDELRYGWLKNIRDGMGMAPYATRESALDLVITNVLILDYWGIIKADIGIKDGKIYGIGHAGNPDYMDGIHPNLIVGPSTEVIAGENMIVTAGGVDSHIHQVDPQLVKAALEAGITTMLGGGTGPTAGSIGTNISPGSWYIHRMMEAAEDFPMNFGFWGRGNASFPEPLEEQIAAGAAGLKIHEDWGATPAVIDNCLTVADKYDIQICIHTDSSNESGTVETTSLKAIKGRVIHSYHTEGAGGGHSPDIIQVARESYILPSSTNPTRPFTINTAESNLQMMFQVHHVSRDDPAAIAMAEARIRPQTMAAEGILQDMGAISVMSSDSEAMGHVSETIIRTWQTAHVMKHYRGRLEEETGDNDNFRAKRYVAKYTINPAIIQGISEVVGSIEVGKLADLVLWRPEFFGIKPELVMKGGFIATAPTGMANGGVASVEPVRYRPMWAAFGKAPKSISYTFTSKAAVERGVPQKLGLEKQIYAVRNTRNISKKNMILNDALPEITVDPETFHVYVNGEPLDNPPAATLPMSQKYFLF</sequence>
<gene>
    <name evidence="6" type="primary">ureC</name>
    <name evidence="13" type="ORF">A8F95_15765</name>
</gene>
<feature type="binding site" evidence="6 9">
    <location>
        <position position="359"/>
    </location>
    <ligand>
        <name>Ni(2+)</name>
        <dbReference type="ChEBI" id="CHEBI:49786"/>
        <label>2</label>
    </ligand>
</feature>
<evidence type="ECO:0000313" key="14">
    <source>
        <dbReference type="Proteomes" id="UP000092578"/>
    </source>
</evidence>
<dbReference type="EC" id="3.5.1.5" evidence="6 7"/>
<dbReference type="SUPFAM" id="SSF51556">
    <property type="entry name" value="Metallo-dependent hydrolases"/>
    <property type="match status" value="1"/>
</dbReference>
<dbReference type="UniPathway" id="UPA00258">
    <property type="reaction ID" value="UER00370"/>
</dbReference>
<dbReference type="PANTHER" id="PTHR43440">
    <property type="entry name" value="UREASE"/>
    <property type="match status" value="1"/>
</dbReference>
<organism evidence="13 14">
    <name type="scientific">Pseudobacillus wudalianchiensis</name>
    <dbReference type="NCBI Taxonomy" id="1743143"/>
    <lineage>
        <taxon>Bacteria</taxon>
        <taxon>Bacillati</taxon>
        <taxon>Bacillota</taxon>
        <taxon>Bacilli</taxon>
        <taxon>Bacillales</taxon>
        <taxon>Bacillaceae</taxon>
        <taxon>Pseudobacillus</taxon>
    </lineage>
</organism>
<feature type="modified residue" description="N6-carboxylysine" evidence="6 8">
    <location>
        <position position="330"/>
    </location>
</feature>
<evidence type="ECO:0000259" key="12">
    <source>
        <dbReference type="PROSITE" id="PS51368"/>
    </source>
</evidence>
<dbReference type="InterPro" id="IPR002019">
    <property type="entry name" value="Urease_beta-like"/>
</dbReference>
<keyword evidence="4 6" id="KW-0378">Hydrolase</keyword>
<comment type="caution">
    <text evidence="13">The sequence shown here is derived from an EMBL/GenBank/DDBJ whole genome shotgun (WGS) entry which is preliminary data.</text>
</comment>
<comment type="subcellular location">
    <subcellularLocation>
        <location evidence="6 11">Cytoplasm</location>
    </subcellularLocation>
</comment>
<dbReference type="GO" id="GO:0043419">
    <property type="term" value="P:urea catabolic process"/>
    <property type="evidence" value="ECO:0007669"/>
    <property type="project" value="UniProtKB-UniRule"/>
</dbReference>
<feature type="active site" description="Proton donor" evidence="6 10">
    <location>
        <position position="434"/>
    </location>
</feature>
<dbReference type="RefSeq" id="WP_065412040.1">
    <property type="nucleotide sequence ID" value="NZ_MAYT01000030.1"/>
</dbReference>
<evidence type="ECO:0000256" key="1">
    <source>
        <dbReference type="ARBA" id="ARBA00004897"/>
    </source>
</evidence>
<dbReference type="InterPro" id="IPR017951">
    <property type="entry name" value="Urease_asu_c"/>
</dbReference>
<comment type="subunit">
    <text evidence="6">Heterotrimer of UreA (gamma), UreB (beta) and UreC (alpha) subunits. Three heterotrimers associate to form the active enzyme.</text>
</comment>
<evidence type="ECO:0000256" key="8">
    <source>
        <dbReference type="PIRSR" id="PIRSR611612-50"/>
    </source>
</evidence>
<keyword evidence="3 6" id="KW-0479">Metal-binding</keyword>
<dbReference type="Gene3D" id="2.10.150.10">
    <property type="entry name" value="Urease, beta subunit"/>
    <property type="match status" value="1"/>
</dbReference>
<evidence type="ECO:0000256" key="7">
    <source>
        <dbReference type="NCBIfam" id="TIGR01792"/>
    </source>
</evidence>
<dbReference type="SUPFAM" id="SSF51278">
    <property type="entry name" value="Urease, beta-subunit"/>
    <property type="match status" value="1"/>
</dbReference>
<comment type="PTM">
    <text evidence="8">Carbamylation allows a single lysine to coordinate two nickel ions.</text>
</comment>
<feature type="binding site" evidence="6 11">
    <location>
        <position position="332"/>
    </location>
    <ligand>
        <name>substrate</name>
    </ligand>
</feature>
<feature type="binding site" evidence="6 9">
    <location>
        <position position="249"/>
    </location>
    <ligand>
        <name>Ni(2+)</name>
        <dbReference type="ChEBI" id="CHEBI:49786"/>
        <label>1</label>
    </ligand>
</feature>
<dbReference type="PRINTS" id="PR01752">
    <property type="entry name" value="UREASE"/>
</dbReference>
<evidence type="ECO:0000256" key="10">
    <source>
        <dbReference type="PIRSR" id="PIRSR611612-52"/>
    </source>
</evidence>
<dbReference type="InterPro" id="IPR032466">
    <property type="entry name" value="Metal_Hydrolase"/>
</dbReference>
<keyword evidence="6 11" id="KW-0963">Cytoplasm</keyword>
<feature type="binding site" description="via carbamate group" evidence="6 9">
    <location>
        <position position="330"/>
    </location>
    <ligand>
        <name>Ni(2+)</name>
        <dbReference type="ChEBI" id="CHEBI:49786"/>
        <label>2</label>
    </ligand>
</feature>
<evidence type="ECO:0000256" key="2">
    <source>
        <dbReference type="ARBA" id="ARBA00022596"/>
    </source>
</evidence>
<dbReference type="InterPro" id="IPR029754">
    <property type="entry name" value="Urease_Ni-bd"/>
</dbReference>
<comment type="similarity">
    <text evidence="6">Belongs to the metallo-dependent hydrolases superfamily. Urease alpha subunit family.</text>
</comment>
<evidence type="ECO:0000256" key="9">
    <source>
        <dbReference type="PIRSR" id="PIRSR611612-51"/>
    </source>
</evidence>
<feature type="binding site" evidence="6 9">
    <location>
        <position position="247"/>
    </location>
    <ligand>
        <name>Ni(2+)</name>
        <dbReference type="ChEBI" id="CHEBI:49786"/>
        <label>1</label>
    </ligand>
</feature>
<dbReference type="InterPro" id="IPR005848">
    <property type="entry name" value="Urease_asu"/>
</dbReference>
<dbReference type="Pfam" id="PF01979">
    <property type="entry name" value="Amidohydro_1"/>
    <property type="match status" value="1"/>
</dbReference>
<comment type="PTM">
    <text evidence="6">Carboxylation allows a single lysine to coordinate two nickel ions.</text>
</comment>
<dbReference type="Gene3D" id="3.20.20.140">
    <property type="entry name" value="Metal-dependent hydrolases"/>
    <property type="match status" value="1"/>
</dbReference>
<feature type="domain" description="Urease" evidence="12">
    <location>
        <begin position="242"/>
        <end position="681"/>
    </location>
</feature>
<evidence type="ECO:0000256" key="6">
    <source>
        <dbReference type="HAMAP-Rule" id="MF_01953"/>
    </source>
</evidence>
<dbReference type="GO" id="GO:0009039">
    <property type="term" value="F:urease activity"/>
    <property type="evidence" value="ECO:0007669"/>
    <property type="project" value="UniProtKB-UniRule"/>
</dbReference>
<dbReference type="GO" id="GO:0035550">
    <property type="term" value="C:urease complex"/>
    <property type="evidence" value="ECO:0007669"/>
    <property type="project" value="InterPro"/>
</dbReference>
<dbReference type="InterPro" id="IPR050112">
    <property type="entry name" value="Urease_alpha_subunit"/>
</dbReference>
<dbReference type="Pfam" id="PF00449">
    <property type="entry name" value="Urease_alpha"/>
    <property type="match status" value="1"/>
</dbReference>
<dbReference type="HAMAP" id="MF_01953">
    <property type="entry name" value="Urease_alpha"/>
    <property type="match status" value="1"/>
</dbReference>
<evidence type="ECO:0000256" key="4">
    <source>
        <dbReference type="ARBA" id="ARBA00022801"/>
    </source>
</evidence>
<dbReference type="PANTHER" id="PTHR43440:SF1">
    <property type="entry name" value="UREASE"/>
    <property type="match status" value="1"/>
</dbReference>
<feature type="binding site" description="via carbamate group" evidence="6 9">
    <location>
        <position position="330"/>
    </location>
    <ligand>
        <name>Ni(2+)</name>
        <dbReference type="ChEBI" id="CHEBI:49786"/>
        <label>1</label>
    </ligand>
</feature>
<dbReference type="InterPro" id="IPR011612">
    <property type="entry name" value="Urease_alpha_N_dom"/>
</dbReference>
<comment type="catalytic activity">
    <reaction evidence="5 6">
        <text>urea + 2 H2O + H(+) = hydrogencarbonate + 2 NH4(+)</text>
        <dbReference type="Rhea" id="RHEA:20557"/>
        <dbReference type="ChEBI" id="CHEBI:15377"/>
        <dbReference type="ChEBI" id="CHEBI:15378"/>
        <dbReference type="ChEBI" id="CHEBI:16199"/>
        <dbReference type="ChEBI" id="CHEBI:17544"/>
        <dbReference type="ChEBI" id="CHEBI:28938"/>
        <dbReference type="EC" id="3.5.1.5"/>
    </reaction>
</comment>
<dbReference type="InterPro" id="IPR006680">
    <property type="entry name" value="Amidohydro-rel"/>
</dbReference>
<comment type="pathway">
    <text evidence="1 6">Nitrogen metabolism; urea degradation; CO(2) and NH(3) from urea (urease route): step 1/1.</text>
</comment>
<evidence type="ECO:0000256" key="3">
    <source>
        <dbReference type="ARBA" id="ARBA00022723"/>
    </source>
</evidence>
<dbReference type="NCBIfam" id="TIGR01792">
    <property type="entry name" value="urease_alph"/>
    <property type="match status" value="1"/>
</dbReference>
<name>A0A1B9AE88_9BACI</name>
<evidence type="ECO:0000256" key="11">
    <source>
        <dbReference type="PROSITE-ProRule" id="PRU00700"/>
    </source>
</evidence>
<evidence type="ECO:0000313" key="13">
    <source>
        <dbReference type="EMBL" id="OCA82148.1"/>
    </source>
</evidence>
<dbReference type="CDD" id="cd00375">
    <property type="entry name" value="Urease_alpha"/>
    <property type="match status" value="1"/>
</dbReference>
<dbReference type="CDD" id="cd00407">
    <property type="entry name" value="Urease_beta"/>
    <property type="match status" value="1"/>
</dbReference>
<evidence type="ECO:0000256" key="5">
    <source>
        <dbReference type="ARBA" id="ARBA00047778"/>
    </source>
</evidence>
<dbReference type="NCBIfam" id="TIGR00192">
    <property type="entry name" value="urease_beta"/>
    <property type="match status" value="1"/>
</dbReference>